<evidence type="ECO:0000256" key="4">
    <source>
        <dbReference type="PROSITE-ProRule" id="PRU00335"/>
    </source>
</evidence>
<dbReference type="Gene3D" id="1.10.357.10">
    <property type="entry name" value="Tetracycline Repressor, domain 2"/>
    <property type="match status" value="1"/>
</dbReference>
<evidence type="ECO:0000313" key="7">
    <source>
        <dbReference type="EMBL" id="CAB3716211.1"/>
    </source>
</evidence>
<gene>
    <name evidence="7" type="ORF">LMG3458_03562</name>
</gene>
<organism evidence="7 8">
    <name type="scientific">Achromobacter deleyi</name>
    <dbReference type="NCBI Taxonomy" id="1353891"/>
    <lineage>
        <taxon>Bacteria</taxon>
        <taxon>Pseudomonadati</taxon>
        <taxon>Pseudomonadota</taxon>
        <taxon>Betaproteobacteria</taxon>
        <taxon>Burkholderiales</taxon>
        <taxon>Alcaligenaceae</taxon>
        <taxon>Achromobacter</taxon>
    </lineage>
</organism>
<keyword evidence="3" id="KW-0804">Transcription</keyword>
<evidence type="ECO:0000256" key="1">
    <source>
        <dbReference type="ARBA" id="ARBA00023015"/>
    </source>
</evidence>
<dbReference type="PANTHER" id="PTHR30055">
    <property type="entry name" value="HTH-TYPE TRANSCRIPTIONAL REGULATOR RUTR"/>
    <property type="match status" value="1"/>
</dbReference>
<dbReference type="GO" id="GO:0000976">
    <property type="term" value="F:transcription cis-regulatory region binding"/>
    <property type="evidence" value="ECO:0007669"/>
    <property type="project" value="TreeGrafter"/>
</dbReference>
<dbReference type="InterPro" id="IPR009057">
    <property type="entry name" value="Homeodomain-like_sf"/>
</dbReference>
<dbReference type="EMBL" id="CADIJO010000012">
    <property type="protein sequence ID" value="CAB3716211.1"/>
    <property type="molecule type" value="Genomic_DNA"/>
</dbReference>
<dbReference type="AlphaFoldDB" id="A0A6S7A7N5"/>
<evidence type="ECO:0000256" key="5">
    <source>
        <dbReference type="SAM" id="MobiDB-lite"/>
    </source>
</evidence>
<proteinExistence type="predicted"/>
<dbReference type="GO" id="GO:0003700">
    <property type="term" value="F:DNA-binding transcription factor activity"/>
    <property type="evidence" value="ECO:0007669"/>
    <property type="project" value="TreeGrafter"/>
</dbReference>
<dbReference type="SUPFAM" id="SSF46689">
    <property type="entry name" value="Homeodomain-like"/>
    <property type="match status" value="1"/>
</dbReference>
<evidence type="ECO:0000256" key="2">
    <source>
        <dbReference type="ARBA" id="ARBA00023125"/>
    </source>
</evidence>
<dbReference type="InterPro" id="IPR050109">
    <property type="entry name" value="HTH-type_TetR-like_transc_reg"/>
</dbReference>
<feature type="region of interest" description="Disordered" evidence="5">
    <location>
        <begin position="1"/>
        <end position="47"/>
    </location>
</feature>
<dbReference type="PANTHER" id="PTHR30055:SF234">
    <property type="entry name" value="HTH-TYPE TRANSCRIPTIONAL REGULATOR BETI"/>
    <property type="match status" value="1"/>
</dbReference>
<keyword evidence="1" id="KW-0805">Transcription regulation</keyword>
<dbReference type="InterPro" id="IPR001647">
    <property type="entry name" value="HTH_TetR"/>
</dbReference>
<sequence length="251" mass="27222">MRRKNHTETPVSRQTTDRKTPPAVARLIGPASRQAAASGEPPHGPRARMRKTLLDAAQRLMAQGITPSVAELAEHAQVSRATAYRYFPSQSALIAAVVDESLGPILAWDSKAPDAAARVDELLRFAYPRLEAHEAPLRAAILVSLQQHAEASAGRAGNEPRLVRGHRVDILKRAIAPLAATLTPAQQDRVAQALSLVYGTEVFLVLKDIWRLDLPEVTEVARWTANAIIQQALAEAGETPQETAGKAARKR</sequence>
<evidence type="ECO:0000256" key="3">
    <source>
        <dbReference type="ARBA" id="ARBA00023163"/>
    </source>
</evidence>
<evidence type="ECO:0000313" key="8">
    <source>
        <dbReference type="Proteomes" id="UP000494111"/>
    </source>
</evidence>
<keyword evidence="2 4" id="KW-0238">DNA-binding</keyword>
<name>A0A6S7A7N5_9BURK</name>
<dbReference type="Proteomes" id="UP000494111">
    <property type="component" value="Unassembled WGS sequence"/>
</dbReference>
<evidence type="ECO:0000259" key="6">
    <source>
        <dbReference type="PROSITE" id="PS50977"/>
    </source>
</evidence>
<reference evidence="7 8" key="1">
    <citation type="submission" date="2020-04" db="EMBL/GenBank/DDBJ databases">
        <authorList>
            <person name="De Canck E."/>
        </authorList>
    </citation>
    <scope>NUCLEOTIDE SEQUENCE [LARGE SCALE GENOMIC DNA]</scope>
    <source>
        <strain evidence="7 8">LMG 3458</strain>
    </source>
</reference>
<dbReference type="PROSITE" id="PS50977">
    <property type="entry name" value="HTH_TETR_2"/>
    <property type="match status" value="1"/>
</dbReference>
<feature type="domain" description="HTH tetR-type" evidence="6">
    <location>
        <begin position="47"/>
        <end position="105"/>
    </location>
</feature>
<accession>A0A6S7A7N5</accession>
<protein>
    <recommendedName>
        <fullName evidence="6">HTH tetR-type domain-containing protein</fullName>
    </recommendedName>
</protein>
<dbReference type="Pfam" id="PF00440">
    <property type="entry name" value="TetR_N"/>
    <property type="match status" value="1"/>
</dbReference>
<feature type="DNA-binding region" description="H-T-H motif" evidence="4">
    <location>
        <begin position="68"/>
        <end position="87"/>
    </location>
</feature>